<organism evidence="2 3">
    <name type="scientific">Coccidioides immitis RMSCC 2394</name>
    <dbReference type="NCBI Taxonomy" id="404692"/>
    <lineage>
        <taxon>Eukaryota</taxon>
        <taxon>Fungi</taxon>
        <taxon>Dikarya</taxon>
        <taxon>Ascomycota</taxon>
        <taxon>Pezizomycotina</taxon>
        <taxon>Eurotiomycetes</taxon>
        <taxon>Eurotiomycetidae</taxon>
        <taxon>Onygenales</taxon>
        <taxon>Onygenaceae</taxon>
        <taxon>Coccidioides</taxon>
    </lineage>
</organism>
<evidence type="ECO:0000256" key="1">
    <source>
        <dbReference type="SAM" id="MobiDB-lite"/>
    </source>
</evidence>
<feature type="region of interest" description="Disordered" evidence="1">
    <location>
        <begin position="1"/>
        <end position="47"/>
    </location>
</feature>
<sequence length="204" mass="21972">MIPEAVPVRGREGMALLAGQEGEAKRPKRGGGGGGGRGPPSGPGQPEILKLIFKGTTLGQGSSELEDAIWLGTKTAVGRTENGFGGIAGEEKKYTPGDENSPAERGRLRQSTLMATVMKIGTVWGAETEGKKAANQQREMKNRRTRGASQGVRWAGVQEELQDGLFRHGSFWLMDRLLGCETWTGRAVVVDEVADRRQERERAG</sequence>
<dbReference type="EMBL" id="DS028097">
    <property type="protein sequence ID" value="KMP07929.1"/>
    <property type="molecule type" value="Genomic_DNA"/>
</dbReference>
<feature type="compositionally biased region" description="Gly residues" evidence="1">
    <location>
        <begin position="30"/>
        <end position="39"/>
    </location>
</feature>
<reference evidence="3" key="1">
    <citation type="journal article" date="2010" name="Genome Res.">
        <title>Population genomic sequencing of Coccidioides fungi reveals recent hybridization and transposon control.</title>
        <authorList>
            <person name="Neafsey D.E."/>
            <person name="Barker B.M."/>
            <person name="Sharpton T.J."/>
            <person name="Stajich J.E."/>
            <person name="Park D.J."/>
            <person name="Whiston E."/>
            <person name="Hung C.-Y."/>
            <person name="McMahan C."/>
            <person name="White J."/>
            <person name="Sykes S."/>
            <person name="Heiman D."/>
            <person name="Young S."/>
            <person name="Zeng Q."/>
            <person name="Abouelleil A."/>
            <person name="Aftuck L."/>
            <person name="Bessette D."/>
            <person name="Brown A."/>
            <person name="FitzGerald M."/>
            <person name="Lui A."/>
            <person name="Macdonald J.P."/>
            <person name="Priest M."/>
            <person name="Orbach M.J."/>
            <person name="Galgiani J.N."/>
            <person name="Kirkland T.N."/>
            <person name="Cole G.T."/>
            <person name="Birren B.W."/>
            <person name="Henn M.R."/>
            <person name="Taylor J.W."/>
            <person name="Rounsley S.D."/>
        </authorList>
    </citation>
    <scope>NUCLEOTIDE SEQUENCE [LARGE SCALE GENOMIC DNA]</scope>
    <source>
        <strain evidence="3">RMSCC 2394</strain>
    </source>
</reference>
<dbReference type="AlphaFoldDB" id="A0A0J6YLB3"/>
<name>A0A0J6YLB3_COCIT</name>
<evidence type="ECO:0000313" key="2">
    <source>
        <dbReference type="EMBL" id="KMP07929.1"/>
    </source>
</evidence>
<proteinExistence type="predicted"/>
<feature type="compositionally biased region" description="Basic and acidic residues" evidence="1">
    <location>
        <begin position="89"/>
        <end position="106"/>
    </location>
</feature>
<evidence type="ECO:0000313" key="3">
    <source>
        <dbReference type="Proteomes" id="UP000054565"/>
    </source>
</evidence>
<dbReference type="Proteomes" id="UP000054565">
    <property type="component" value="Unassembled WGS sequence"/>
</dbReference>
<protein>
    <submittedName>
        <fullName evidence="2">Uncharacterized protein</fullName>
    </submittedName>
</protein>
<feature type="region of interest" description="Disordered" evidence="1">
    <location>
        <begin position="82"/>
        <end position="106"/>
    </location>
</feature>
<gene>
    <name evidence="2" type="ORF">CIRG_07609</name>
</gene>
<accession>A0A0J6YLB3</accession>